<proteinExistence type="predicted"/>
<feature type="domain" description="Card1 endonuclease" evidence="1">
    <location>
        <begin position="225"/>
        <end position="355"/>
    </location>
</feature>
<organism evidence="3">
    <name type="scientific">bioreactor metagenome</name>
    <dbReference type="NCBI Taxonomy" id="1076179"/>
    <lineage>
        <taxon>unclassified sequences</taxon>
        <taxon>metagenomes</taxon>
        <taxon>ecological metagenomes</taxon>
    </lineage>
</organism>
<comment type="caution">
    <text evidence="3">The sequence shown here is derived from an EMBL/GenBank/DDBJ whole genome shotgun (WGS) entry which is preliminary data.</text>
</comment>
<gene>
    <name evidence="3" type="ORF">SDC9_40005</name>
</gene>
<dbReference type="Gene3D" id="3.40.50.10770">
    <property type="entry name" value="Hypothetical protein VC1899 like domain (Restriction endonuclease-like)"/>
    <property type="match status" value="1"/>
</dbReference>
<dbReference type="GO" id="GO:0003676">
    <property type="term" value="F:nucleic acid binding"/>
    <property type="evidence" value="ECO:0007669"/>
    <property type="project" value="InterPro"/>
</dbReference>
<feature type="domain" description="Card1 CARF" evidence="2">
    <location>
        <begin position="5"/>
        <end position="143"/>
    </location>
</feature>
<dbReference type="EMBL" id="VSSQ01000406">
    <property type="protein sequence ID" value="MPL93857.1"/>
    <property type="molecule type" value="Genomic_DNA"/>
</dbReference>
<evidence type="ECO:0000313" key="3">
    <source>
        <dbReference type="EMBL" id="MPL93857.1"/>
    </source>
</evidence>
<dbReference type="AlphaFoldDB" id="A0A644VRG0"/>
<dbReference type="SUPFAM" id="SSF52980">
    <property type="entry name" value="Restriction endonuclease-like"/>
    <property type="match status" value="1"/>
</dbReference>
<evidence type="ECO:0008006" key="4">
    <source>
        <dbReference type="Google" id="ProtNLM"/>
    </source>
</evidence>
<evidence type="ECO:0000259" key="2">
    <source>
        <dbReference type="Pfam" id="PF23400"/>
    </source>
</evidence>
<evidence type="ECO:0000259" key="1">
    <source>
        <dbReference type="Pfam" id="PF09002"/>
    </source>
</evidence>
<dbReference type="InterPro" id="IPR056339">
    <property type="entry name" value="CARF_Card1"/>
</dbReference>
<dbReference type="InterPro" id="IPR015093">
    <property type="entry name" value="Card1_endonucl_dom"/>
</dbReference>
<dbReference type="Pfam" id="PF23400">
    <property type="entry name" value="CARF_Card1"/>
    <property type="match status" value="1"/>
</dbReference>
<dbReference type="Gene3D" id="3.40.1350.10">
    <property type="match status" value="1"/>
</dbReference>
<accession>A0A644VRG0</accession>
<protein>
    <recommendedName>
        <fullName evidence="4">DUF1887 family protein</fullName>
    </recommendedName>
</protein>
<name>A0A644VRG0_9ZZZZ</name>
<dbReference type="InterPro" id="IPR011856">
    <property type="entry name" value="tRNA_endonuc-like_dom_sf"/>
</dbReference>
<dbReference type="InterPro" id="IPR011335">
    <property type="entry name" value="Restrct_endonuc-II-like"/>
</dbReference>
<dbReference type="Pfam" id="PF09002">
    <property type="entry name" value="Card1_endonuc"/>
    <property type="match status" value="1"/>
</dbReference>
<sequence length="370" mass="43055">MKTLLVSLVSDQTIPNVQLIEEFKNQVYCYLFITTKSKKDRAEWIIKSSGISHACIKEIEVNEFSFDDIETKLDTFPFDEYERKILNLTGGTKVMVLASYEYFKELGAEIYYLTGNENEYIKLAPGRKKKVFHLNSKLNLHQYLIAYGFNVSPTSPSSISFEITQNTFNKYIEGKFLNYENVLSELRKNRSKKNIDISLIENLSNFLNEIKFIPQENNKLNRLEIKYLTGEWFEEYVAHKIQKELNLSNDEIKTGLIITKKNRNGVDIQNEMDVLFIYNDKLYTIECKTSIYITSNIDGKMERTNILKETIFKSDSLKQGFGLYVNTSIFILDDLQSNINLERAHLSNISIFDKKSIKSSTQLKDILKIK</sequence>
<reference evidence="3" key="1">
    <citation type="submission" date="2019-08" db="EMBL/GenBank/DDBJ databases">
        <authorList>
            <person name="Kucharzyk K."/>
            <person name="Murdoch R.W."/>
            <person name="Higgins S."/>
            <person name="Loffler F."/>
        </authorList>
    </citation>
    <scope>NUCLEOTIDE SEQUENCE</scope>
</reference>